<feature type="active site" description="Acyl-ester intermediate" evidence="3">
    <location>
        <position position="209"/>
    </location>
</feature>
<comment type="similarity">
    <text evidence="1 4">Belongs to the type-B carboxylesterase/lipase family.</text>
</comment>
<feature type="chain" id="PRO_5042313885" description="Carboxylic ester hydrolase" evidence="4">
    <location>
        <begin position="21"/>
        <end position="518"/>
    </location>
</feature>
<dbReference type="Gene3D" id="3.40.50.1820">
    <property type="entry name" value="alpha/beta hydrolase"/>
    <property type="match status" value="1"/>
</dbReference>
<dbReference type="InterPro" id="IPR002018">
    <property type="entry name" value="CarbesteraseB"/>
</dbReference>
<feature type="active site" description="Charge relay system" evidence="3">
    <location>
        <position position="423"/>
    </location>
</feature>
<dbReference type="PROSITE" id="PS00941">
    <property type="entry name" value="CARBOXYLESTERASE_B_2"/>
    <property type="match status" value="1"/>
</dbReference>
<dbReference type="EMBL" id="CP119316">
    <property type="protein sequence ID" value="WEK46049.1"/>
    <property type="molecule type" value="Genomic_DNA"/>
</dbReference>
<proteinExistence type="inferred from homology"/>
<evidence type="ECO:0000256" key="2">
    <source>
        <dbReference type="ARBA" id="ARBA00022801"/>
    </source>
</evidence>
<evidence type="ECO:0000256" key="4">
    <source>
        <dbReference type="RuleBase" id="RU361235"/>
    </source>
</evidence>
<feature type="domain" description="Carboxylesterase type B" evidence="5">
    <location>
        <begin position="25"/>
        <end position="503"/>
    </location>
</feature>
<dbReference type="Pfam" id="PF00135">
    <property type="entry name" value="COesterase"/>
    <property type="match status" value="1"/>
</dbReference>
<keyword evidence="4" id="KW-0732">Signal</keyword>
<evidence type="ECO:0000313" key="6">
    <source>
        <dbReference type="EMBL" id="WEK46049.1"/>
    </source>
</evidence>
<dbReference type="PRINTS" id="PR00878">
    <property type="entry name" value="CHOLNESTRASE"/>
</dbReference>
<name>A0AAJ5X4Z8_9SPHN</name>
<dbReference type="SUPFAM" id="SSF53474">
    <property type="entry name" value="alpha/beta-Hydrolases"/>
    <property type="match status" value="1"/>
</dbReference>
<accession>A0AAJ5X4Z8</accession>
<evidence type="ECO:0000313" key="7">
    <source>
        <dbReference type="Proteomes" id="UP001218362"/>
    </source>
</evidence>
<dbReference type="InterPro" id="IPR029058">
    <property type="entry name" value="AB_hydrolase_fold"/>
</dbReference>
<keyword evidence="2 4" id="KW-0378">Hydrolase</keyword>
<feature type="active site" description="Charge relay system" evidence="3">
    <location>
        <position position="332"/>
    </location>
</feature>
<evidence type="ECO:0000256" key="1">
    <source>
        <dbReference type="ARBA" id="ARBA00005964"/>
    </source>
</evidence>
<dbReference type="InterPro" id="IPR019826">
    <property type="entry name" value="Carboxylesterase_B_AS"/>
</dbReference>
<dbReference type="Proteomes" id="UP001218362">
    <property type="component" value="Chromosome"/>
</dbReference>
<gene>
    <name evidence="6" type="ORF">P0Y56_13615</name>
</gene>
<dbReference type="AlphaFoldDB" id="A0AAJ5X4Z8"/>
<feature type="signal peptide" evidence="4">
    <location>
        <begin position="1"/>
        <end position="20"/>
    </location>
</feature>
<organism evidence="6 7">
    <name type="scientific">Candidatus Andeanibacterium colombiense</name>
    <dbReference type="NCBI Taxonomy" id="3121345"/>
    <lineage>
        <taxon>Bacteria</taxon>
        <taxon>Pseudomonadati</taxon>
        <taxon>Pseudomonadota</taxon>
        <taxon>Alphaproteobacteria</taxon>
        <taxon>Sphingomonadales</taxon>
        <taxon>Sphingomonadaceae</taxon>
        <taxon>Candidatus Andeanibacterium</taxon>
    </lineage>
</organism>
<sequence>MRTWALGLAAALAFAAPAHAEIATAQVTGGTVAGETVNGISEFKGIPFAAPPVGDLRWQAPQALAPWAGTKRTVAFGPACMQGPILAQMGSTAPASEDCLYLDVWTPAHAPGDRLPVIAWIYGGGFNSGATSVPLYDGANFAKQGVVFVSIAYRVGMFGFLAAPELSAESGHGSGNYGMLDQIAGLKWVQANIARFGGDPAKVTIMGHSAGGFAVSMLNASPLAKGLFRGVISESGGNFTPVQSQPIGGARSLSLGMAEASGKAWLGALGVHTLAEARALPAATLLEAQGKPGAPMNQPPVDNYVLPGDQYLLWQQGRFNDVALLLGNTSDETSVFGSRKTTAASFADQIREGYGEKADAILAAFPHATDEEAAASARHLANQTTFEWNTRAWASQQTRYGKAPAYAYYFDRPTAQNPNGSGHGSEVGLVFANEDHRPGRTAWTDTDRALSAQLQGYWVNFAKTGNPNGAGLPEWPRYVAGEPTVLKVGAETKVIGTPNAAQVKAVDEYFAWRRGEER</sequence>
<evidence type="ECO:0000256" key="3">
    <source>
        <dbReference type="PIRSR" id="PIRSR600997-1"/>
    </source>
</evidence>
<protein>
    <recommendedName>
        <fullName evidence="4">Carboxylic ester hydrolase</fullName>
        <ecNumber evidence="4">3.1.1.-</ecNumber>
    </recommendedName>
</protein>
<dbReference type="InterPro" id="IPR000997">
    <property type="entry name" value="Cholinesterase"/>
</dbReference>
<dbReference type="InterPro" id="IPR019819">
    <property type="entry name" value="Carboxylesterase_B_CS"/>
</dbReference>
<dbReference type="PANTHER" id="PTHR11559">
    <property type="entry name" value="CARBOXYLESTERASE"/>
    <property type="match status" value="1"/>
</dbReference>
<dbReference type="KEGG" id="acob:P0Y56_13615"/>
<dbReference type="EC" id="3.1.1.-" evidence="4"/>
<evidence type="ECO:0000259" key="5">
    <source>
        <dbReference type="Pfam" id="PF00135"/>
    </source>
</evidence>
<reference evidence="6" key="1">
    <citation type="submission" date="2023-03" db="EMBL/GenBank/DDBJ databases">
        <title>Andean soil-derived lignocellulolytic bacterial consortium as a source of novel taxa and putative plastic-active enzymes.</title>
        <authorList>
            <person name="Diaz-Garcia L."/>
            <person name="Chuvochina M."/>
            <person name="Feuerriegel G."/>
            <person name="Bunk B."/>
            <person name="Sproer C."/>
            <person name="Streit W.R."/>
            <person name="Rodriguez L.M."/>
            <person name="Overmann J."/>
            <person name="Jimenez D.J."/>
        </authorList>
    </citation>
    <scope>NUCLEOTIDE SEQUENCE</scope>
    <source>
        <strain evidence="6">MAG 26</strain>
    </source>
</reference>
<dbReference type="PROSITE" id="PS00122">
    <property type="entry name" value="CARBOXYLESTERASE_B_1"/>
    <property type="match status" value="1"/>
</dbReference>
<dbReference type="GO" id="GO:0004104">
    <property type="term" value="F:cholinesterase activity"/>
    <property type="evidence" value="ECO:0007669"/>
    <property type="project" value="InterPro"/>
</dbReference>
<dbReference type="InterPro" id="IPR050309">
    <property type="entry name" value="Type-B_Carboxylest/Lipase"/>
</dbReference>